<feature type="compositionally biased region" description="Acidic residues" evidence="1">
    <location>
        <begin position="241"/>
        <end position="252"/>
    </location>
</feature>
<feature type="region of interest" description="Disordered" evidence="1">
    <location>
        <begin position="239"/>
        <end position="258"/>
    </location>
</feature>
<keyword evidence="3" id="KW-1185">Reference proteome</keyword>
<name>A0A9P6RNQ8_9FUNG</name>
<evidence type="ECO:0000256" key="1">
    <source>
        <dbReference type="SAM" id="MobiDB-lite"/>
    </source>
</evidence>
<protein>
    <submittedName>
        <fullName evidence="2">Uncharacterized protein</fullName>
    </submittedName>
</protein>
<reference evidence="2" key="1">
    <citation type="journal article" date="2020" name="Fungal Divers.">
        <title>Resolving the Mortierellaceae phylogeny through synthesis of multi-gene phylogenetics and phylogenomics.</title>
        <authorList>
            <person name="Vandepol N."/>
            <person name="Liber J."/>
            <person name="Desiro A."/>
            <person name="Na H."/>
            <person name="Kennedy M."/>
            <person name="Barry K."/>
            <person name="Grigoriev I.V."/>
            <person name="Miller A.N."/>
            <person name="O'Donnell K."/>
            <person name="Stajich J.E."/>
            <person name="Bonito G."/>
        </authorList>
    </citation>
    <scope>NUCLEOTIDE SEQUENCE</scope>
    <source>
        <strain evidence="2">NVP60</strain>
    </source>
</reference>
<dbReference type="OrthoDB" id="2352884at2759"/>
<dbReference type="EMBL" id="JAAAIN010000064">
    <property type="protein sequence ID" value="KAG0321413.1"/>
    <property type="molecule type" value="Genomic_DNA"/>
</dbReference>
<dbReference type="InterPro" id="IPR032675">
    <property type="entry name" value="LRR_dom_sf"/>
</dbReference>
<dbReference type="Proteomes" id="UP000823405">
    <property type="component" value="Unassembled WGS sequence"/>
</dbReference>
<dbReference type="SUPFAM" id="SSF52047">
    <property type="entry name" value="RNI-like"/>
    <property type="match status" value="1"/>
</dbReference>
<gene>
    <name evidence="2" type="ORF">BGZ97_011411</name>
</gene>
<comment type="caution">
    <text evidence="2">The sequence shown here is derived from an EMBL/GenBank/DDBJ whole genome shotgun (WGS) entry which is preliminary data.</text>
</comment>
<proteinExistence type="predicted"/>
<sequence>MKSAVTRFWDLPELVKMVLLYSPQQTIARLMRVNKTLYRSGPSVLYRKICSYEARRIFSSAEGIRGISKHAEHVQSIALSKEVCDRYIIAVSKSIDSSSSSSSSSSPRGRGVVAVFPPFLNLTTFSYDFTCPYGFSNSQSEADIKNGDILKSVALALRTCPRLVSVELGHVVIDNEDDINPLCRTIAGLKMLETFDLTLLIPKVVLNDDIVAKLFFSFPQSIKSASVVVTPRYGYNGSDAEAVDDDDGDDGCSPDLPRRKEPLRNLTSWHAQFPKGFQANTVLDMINHCPELVSLEVPFIRRGQFGEHVSLRIVDSCPKLANLSLHFDDNCDICTSLMTDIINRMPPNTLQSIFVEGYHDNHTALADSIQRHYSSLVKIEFEETKQFNGYFLETILHGCQVLEVLTVDGKRAECLEVRLKDVLPYKWVSKSLRELRFAVQFPNMRELDAMVVPSGSKYGVITEEQKKGNTPLGRLYRKIRFLKNLEILQLQLSLEDWNESLNFTSLGPGFLSGGEAKSDRPLTYVRYETLKELKRNPMYGWASDSEGDSSSS</sequence>
<accession>A0A9P6RNQ8</accession>
<evidence type="ECO:0000313" key="3">
    <source>
        <dbReference type="Proteomes" id="UP000823405"/>
    </source>
</evidence>
<organism evidence="2 3">
    <name type="scientific">Linnemannia gamsii</name>
    <dbReference type="NCBI Taxonomy" id="64522"/>
    <lineage>
        <taxon>Eukaryota</taxon>
        <taxon>Fungi</taxon>
        <taxon>Fungi incertae sedis</taxon>
        <taxon>Mucoromycota</taxon>
        <taxon>Mortierellomycotina</taxon>
        <taxon>Mortierellomycetes</taxon>
        <taxon>Mortierellales</taxon>
        <taxon>Mortierellaceae</taxon>
        <taxon>Linnemannia</taxon>
    </lineage>
</organism>
<evidence type="ECO:0000313" key="2">
    <source>
        <dbReference type="EMBL" id="KAG0321413.1"/>
    </source>
</evidence>
<dbReference type="Gene3D" id="3.80.10.10">
    <property type="entry name" value="Ribonuclease Inhibitor"/>
    <property type="match status" value="1"/>
</dbReference>
<dbReference type="AlphaFoldDB" id="A0A9P6RNQ8"/>